<comment type="caution">
    <text evidence="1">The sequence shown here is derived from an EMBL/GenBank/DDBJ whole genome shotgun (WGS) entry which is preliminary data.</text>
</comment>
<sequence length="1540" mass="168515">MYPKRLLLVLLAGLLLLSSPGFVLGAVTTTEGQAPGQVFYVATDGSDSNPGTLNAPFLSLEKARDTIRQLKAAGGLPEGGVTVYLRGGVYERSQSFELREEDSGEAGKIIKYQAYPGETVHLDGGANLQKSWFTPVTDTNVLNRIIDPEARTKVLEVNLAAHGLTDYGELSRHGYYLANDLSKVPPMELYVEGQGMTLARWPNTSTVRMDQVLDKGPTRSNRDEVHTRGGTFSYAYDRPQYWSQADDIWLDGIFGYSWEWSYNKIASIDTANKTITLRYGEMSGIFNDNWYPDFHFAQNLLEEIDMPGEYYIDRQNGKLYFLPNASFNQGNPEITVTVLKTPMINALNASYITFEDMILENGRDSAAVFMGGTHMLLNHCEIRNFTNSGVLLNTQSRFYYNDFSGAPGTYNGVANSHIHHIGGTAVTVTGGNKTTLAPGNNFVENSHIHDFAFYHKAYNPGVHLSGAGNRMSHNELHDAPHPGILIFGNDHLVEYNDIYDVCKSFSDLGAIYMNLGASPQERGTVIRRNYFHNIGESKAGVEGVYPDNFTMGITIEENIFNKMGNSAIKNNGGSHIITRNNIFIDSKFPYDYADLYLGDKPENQIPKNYMTKWQELFAANNNYVGTPHMAKYPELADFFTENRYYPTTNTFTNNVIYNPVRARDKTTNANGAYDKFNLVQYSGNWIADSDPGFVDLAGGNLELNANAEVFNRIPGFTAIPFGDIGVIGKAGTLHGADHYPVREVYVYNKNITLGVFKSASIQAAVLPWNATNSALSYQSDRPEVASVDSKGIIKGVSMGEAVITVSSVENPLLKETVQVTVDEGDGVIDFADFEVDPGDWTLDGNRAIEKIGDNRWYRIKNGATSLTKKDYTEYELSFKLRTPDTIPAYATMYIFDRQVGPNSSRIGYKTNADGTSRWLLYNTAWGTVKEVTFPDHDLKPNTEYKIKALVKGADISVYVNDQLRLKASDPTHNPVGKVGFYVSNFSYLWFDDIKFTLPTTAVSGLLLDKTQANMTVGETLALHASFDPSNAANTGVNWSSGNPQVATVDANGVVTGISTGEAVITAVSAENPNAAASAKMIVSNVMHTTDFESGGNGWPVDPNRSIVNVDGNRWYKILNGASAVVNKEFSSYDLSFKLKTPPTLPDATTFYIFDRQNATGGPSRIGYRTTGDGTSKWLLYNAAWATVKQNVLPGQDLQPDTVYQIRVLADGANIKLYVNGELRLEAADPGHQASGKVGFYTGGFSYLMLDDIVFKQLPVAVTGIELQPAQPELQVGQTAALAASVLPVNASDKELVWISSDSNVASVDASGTVRGLSVGEAVITVAAAALPDVKATHKVRVVPKPDPAKAPGKPVLSDNNGHDTGLLDGSYTIKMDMWWGNNGSTYKLYENGMLIDTQQLAENSPGAQSTVTAVTYKPNGVYVYEAELINAFGTTRSDPHQVTVAQAVPGQPVLSHDNWDGDGSYQVQMNLWWGTNGTLLRLYENGTLIAEQPLQAATPAAQQATVQLHNRSPGRYEYVVELINGAGATTSQPITVEVKN</sequence>
<name>A0ACC7NWU7_9BACL</name>
<evidence type="ECO:0000313" key="1">
    <source>
        <dbReference type="EMBL" id="MFM9329239.1"/>
    </source>
</evidence>
<proteinExistence type="predicted"/>
<organism evidence="1 2">
    <name type="scientific">Paenibacillus mesotrionivorans</name>
    <dbReference type="NCBI Taxonomy" id="3160968"/>
    <lineage>
        <taxon>Bacteria</taxon>
        <taxon>Bacillati</taxon>
        <taxon>Bacillota</taxon>
        <taxon>Bacilli</taxon>
        <taxon>Bacillales</taxon>
        <taxon>Paenibacillaceae</taxon>
        <taxon>Paenibacillus</taxon>
    </lineage>
</organism>
<gene>
    <name evidence="1" type="ORF">ACI1P1_13165</name>
</gene>
<dbReference type="EMBL" id="JBJURJ010000007">
    <property type="protein sequence ID" value="MFM9329239.1"/>
    <property type="molecule type" value="Genomic_DNA"/>
</dbReference>
<dbReference type="Proteomes" id="UP001631969">
    <property type="component" value="Unassembled WGS sequence"/>
</dbReference>
<evidence type="ECO:0000313" key="2">
    <source>
        <dbReference type="Proteomes" id="UP001631969"/>
    </source>
</evidence>
<accession>A0ACC7NWU7</accession>
<reference evidence="1" key="1">
    <citation type="submission" date="2024-12" db="EMBL/GenBank/DDBJ databases">
        <authorList>
            <person name="Wu N."/>
        </authorList>
    </citation>
    <scope>NUCLEOTIDE SEQUENCE</scope>
    <source>
        <strain evidence="1">P15</strain>
    </source>
</reference>
<keyword evidence="2" id="KW-1185">Reference proteome</keyword>
<protein>
    <submittedName>
        <fullName evidence="1">Ig-like domain-containing protein</fullName>
    </submittedName>
</protein>